<feature type="domain" description="TGS" evidence="11">
    <location>
        <begin position="1"/>
        <end position="49"/>
    </location>
</feature>
<dbReference type="GO" id="GO:0046872">
    <property type="term" value="F:metal ion binding"/>
    <property type="evidence" value="ECO:0007669"/>
    <property type="project" value="UniProtKB-KW"/>
</dbReference>
<proteinExistence type="predicted"/>
<dbReference type="GO" id="GO:0000049">
    <property type="term" value="F:tRNA binding"/>
    <property type="evidence" value="ECO:0007669"/>
    <property type="project" value="UniProtKB-KW"/>
</dbReference>
<evidence type="ECO:0000313" key="12">
    <source>
        <dbReference type="EMBL" id="VAW64071.1"/>
    </source>
</evidence>
<keyword evidence="1" id="KW-0963">Cytoplasm</keyword>
<evidence type="ECO:0000256" key="5">
    <source>
        <dbReference type="ARBA" id="ARBA00022741"/>
    </source>
</evidence>
<dbReference type="CDD" id="cd01667">
    <property type="entry name" value="TGS_ThrRS"/>
    <property type="match status" value="1"/>
</dbReference>
<dbReference type="PROSITE" id="PS51880">
    <property type="entry name" value="TGS"/>
    <property type="match status" value="1"/>
</dbReference>
<dbReference type="InterPro" id="IPR012675">
    <property type="entry name" value="Beta-grasp_dom_sf"/>
</dbReference>
<organism evidence="12">
    <name type="scientific">hydrothermal vent metagenome</name>
    <dbReference type="NCBI Taxonomy" id="652676"/>
    <lineage>
        <taxon>unclassified sequences</taxon>
        <taxon>metagenomes</taxon>
        <taxon>ecological metagenomes</taxon>
    </lineage>
</organism>
<keyword evidence="6" id="KW-0862">Zinc</keyword>
<feature type="non-terminal residue" evidence="12">
    <location>
        <position position="49"/>
    </location>
</feature>
<dbReference type="Gene3D" id="3.10.20.30">
    <property type="match status" value="1"/>
</dbReference>
<evidence type="ECO:0000256" key="2">
    <source>
        <dbReference type="ARBA" id="ARBA00022555"/>
    </source>
</evidence>
<dbReference type="InterPro" id="IPR004095">
    <property type="entry name" value="TGS"/>
</dbReference>
<evidence type="ECO:0000256" key="8">
    <source>
        <dbReference type="ARBA" id="ARBA00022884"/>
    </source>
</evidence>
<dbReference type="GO" id="GO:0006412">
    <property type="term" value="P:translation"/>
    <property type="evidence" value="ECO:0007669"/>
    <property type="project" value="UniProtKB-KW"/>
</dbReference>
<dbReference type="Pfam" id="PF02824">
    <property type="entry name" value="TGS"/>
    <property type="match status" value="1"/>
</dbReference>
<keyword evidence="4" id="KW-0479">Metal-binding</keyword>
<keyword evidence="10 12" id="KW-0030">Aminoacyl-tRNA synthetase</keyword>
<keyword evidence="5" id="KW-0547">Nucleotide-binding</keyword>
<dbReference type="SUPFAM" id="SSF81271">
    <property type="entry name" value="TGS-like"/>
    <property type="match status" value="1"/>
</dbReference>
<keyword evidence="8" id="KW-0694">RNA-binding</keyword>
<dbReference type="EC" id="6.1.1.3" evidence="12"/>
<gene>
    <name evidence="12" type="ORF">MNBD_GAMMA08-1961</name>
</gene>
<evidence type="ECO:0000256" key="6">
    <source>
        <dbReference type="ARBA" id="ARBA00022833"/>
    </source>
</evidence>
<dbReference type="AlphaFoldDB" id="A0A3B0X8J0"/>
<name>A0A3B0X8J0_9ZZZZ</name>
<dbReference type="GO" id="GO:0004829">
    <property type="term" value="F:threonine-tRNA ligase activity"/>
    <property type="evidence" value="ECO:0007669"/>
    <property type="project" value="UniProtKB-EC"/>
</dbReference>
<keyword evidence="9" id="KW-0648">Protein biosynthesis</keyword>
<dbReference type="InterPro" id="IPR012676">
    <property type="entry name" value="TGS-like"/>
</dbReference>
<evidence type="ECO:0000256" key="4">
    <source>
        <dbReference type="ARBA" id="ARBA00022723"/>
    </source>
</evidence>
<accession>A0A3B0X8J0</accession>
<evidence type="ECO:0000256" key="1">
    <source>
        <dbReference type="ARBA" id="ARBA00022490"/>
    </source>
</evidence>
<keyword evidence="3 12" id="KW-0436">Ligase</keyword>
<evidence type="ECO:0000256" key="10">
    <source>
        <dbReference type="ARBA" id="ARBA00023146"/>
    </source>
</evidence>
<dbReference type="EMBL" id="UOFH01000272">
    <property type="protein sequence ID" value="VAW64071.1"/>
    <property type="molecule type" value="Genomic_DNA"/>
</dbReference>
<keyword evidence="7" id="KW-0067">ATP-binding</keyword>
<keyword evidence="2" id="KW-0820">tRNA-binding</keyword>
<protein>
    <submittedName>
        <fullName evidence="12">Threonyl-tRNA synthetase</fullName>
        <ecNumber evidence="12">6.1.1.3</ecNumber>
    </submittedName>
</protein>
<dbReference type="GO" id="GO:0005524">
    <property type="term" value="F:ATP binding"/>
    <property type="evidence" value="ECO:0007669"/>
    <property type="project" value="UniProtKB-KW"/>
</dbReference>
<evidence type="ECO:0000256" key="3">
    <source>
        <dbReference type="ARBA" id="ARBA00022598"/>
    </source>
</evidence>
<evidence type="ECO:0000256" key="9">
    <source>
        <dbReference type="ARBA" id="ARBA00022917"/>
    </source>
</evidence>
<evidence type="ECO:0000259" key="11">
    <source>
        <dbReference type="PROSITE" id="PS51880"/>
    </source>
</evidence>
<dbReference type="FunFam" id="3.10.20.30:FF:000005">
    <property type="entry name" value="Threonine--tRNA ligase"/>
    <property type="match status" value="1"/>
</dbReference>
<reference evidence="12" key="1">
    <citation type="submission" date="2018-06" db="EMBL/GenBank/DDBJ databases">
        <authorList>
            <person name="Zhirakovskaya E."/>
        </authorList>
    </citation>
    <scope>NUCLEOTIDE SEQUENCE</scope>
</reference>
<sequence>MPVITLPDGSQRTFSSPVSVYDVAAEIGPGLAKATLAGKVNDELVDAAF</sequence>
<evidence type="ECO:0000256" key="7">
    <source>
        <dbReference type="ARBA" id="ARBA00022840"/>
    </source>
</evidence>